<dbReference type="GO" id="GO:0003676">
    <property type="term" value="F:nucleic acid binding"/>
    <property type="evidence" value="ECO:0007669"/>
    <property type="project" value="InterPro"/>
</dbReference>
<evidence type="ECO:0000256" key="1">
    <source>
        <dbReference type="SAM" id="MobiDB-lite"/>
    </source>
</evidence>
<dbReference type="InterPro" id="IPR012337">
    <property type="entry name" value="RNaseH-like_sf"/>
</dbReference>
<protein>
    <recommendedName>
        <fullName evidence="2">Integrase catalytic domain-containing protein</fullName>
    </recommendedName>
</protein>
<comment type="caution">
    <text evidence="3">The sequence shown here is derived from an EMBL/GenBank/DDBJ whole genome shotgun (WGS) entry which is preliminary data.</text>
</comment>
<proteinExistence type="predicted"/>
<dbReference type="GO" id="GO:0015074">
    <property type="term" value="P:DNA integration"/>
    <property type="evidence" value="ECO:0007669"/>
    <property type="project" value="InterPro"/>
</dbReference>
<dbReference type="SUPFAM" id="SSF53098">
    <property type="entry name" value="Ribonuclease H-like"/>
    <property type="match status" value="1"/>
</dbReference>
<dbReference type="PANTHER" id="PTHR47266">
    <property type="entry name" value="ENDONUCLEASE-RELATED"/>
    <property type="match status" value="1"/>
</dbReference>
<feature type="region of interest" description="Disordered" evidence="1">
    <location>
        <begin position="228"/>
        <end position="327"/>
    </location>
</feature>
<dbReference type="Gene3D" id="3.30.420.10">
    <property type="entry name" value="Ribonuclease H-like superfamily/Ribonuclease H"/>
    <property type="match status" value="2"/>
</dbReference>
<feature type="region of interest" description="Disordered" evidence="1">
    <location>
        <begin position="531"/>
        <end position="605"/>
    </location>
</feature>
<feature type="compositionally biased region" description="Pro residues" evidence="1">
    <location>
        <begin position="586"/>
        <end position="595"/>
    </location>
</feature>
<reference evidence="3 4" key="1">
    <citation type="journal article" date="2018" name="PLoS Genet.">
        <title>Population sequencing reveals clonal diversity and ancestral inbreeding in the grapevine cultivar Chardonnay.</title>
        <authorList>
            <person name="Roach M.J."/>
            <person name="Johnson D.L."/>
            <person name="Bohlmann J."/>
            <person name="van Vuuren H.J."/>
            <person name="Jones S.J."/>
            <person name="Pretorius I.S."/>
            <person name="Schmidt S.A."/>
            <person name="Borneman A.R."/>
        </authorList>
    </citation>
    <scope>NUCLEOTIDE SEQUENCE [LARGE SCALE GENOMIC DNA]</scope>
    <source>
        <strain evidence="4">cv. Chardonnay</strain>
        <tissue evidence="3">Leaf</tissue>
    </source>
</reference>
<evidence type="ECO:0000259" key="2">
    <source>
        <dbReference type="PROSITE" id="PS50994"/>
    </source>
</evidence>
<organism evidence="3 4">
    <name type="scientific">Vitis vinifera</name>
    <name type="common">Grape</name>
    <dbReference type="NCBI Taxonomy" id="29760"/>
    <lineage>
        <taxon>Eukaryota</taxon>
        <taxon>Viridiplantae</taxon>
        <taxon>Streptophyta</taxon>
        <taxon>Embryophyta</taxon>
        <taxon>Tracheophyta</taxon>
        <taxon>Spermatophyta</taxon>
        <taxon>Magnoliopsida</taxon>
        <taxon>eudicotyledons</taxon>
        <taxon>Gunneridae</taxon>
        <taxon>Pentapetalae</taxon>
        <taxon>rosids</taxon>
        <taxon>Vitales</taxon>
        <taxon>Vitaceae</taxon>
        <taxon>Viteae</taxon>
        <taxon>Vitis</taxon>
    </lineage>
</organism>
<evidence type="ECO:0000313" key="4">
    <source>
        <dbReference type="Proteomes" id="UP000288805"/>
    </source>
</evidence>
<name>A0A438KHZ3_VITVI</name>
<feature type="compositionally biased region" description="Polar residues" evidence="1">
    <location>
        <begin position="549"/>
        <end position="559"/>
    </location>
</feature>
<feature type="region of interest" description="Disordered" evidence="1">
    <location>
        <begin position="670"/>
        <end position="689"/>
    </location>
</feature>
<dbReference type="InterPro" id="IPR052160">
    <property type="entry name" value="Gypsy_RT_Integrase-like"/>
</dbReference>
<sequence length="750" mass="84652">MPMNPILIVDLFDVWGIDFNGNSYILVGVDYVSKWVEAIPVNTMITEVVLKFLKENIFSRFGVPKAIISDGVLIFATSLLKPFSQVWVKHKVVNTSRRDWSIKLHDSLWAYRTTYKTILGMSPYRLVYGKACHLPVEVEYKAWWAIKKVNMDLIRAGQRDFLNDQNKEEFQEVKGSHRGTKGAQKQRNSLPVKISQPKEPPTKGGFPCKTISQPKGPCYEIEVSLRNKPPHTKSFRNHKPHPCETPLRHTHLPPSKDGASSSPPLRRYQTRRPPTTPGASSSRPNKSANRPPKKKAKISTLVEPSKPRSKPQPPTTKSYIPSGMTPKVIIRRPMVTQTPIEGNLDCRARPFHSELCFDRETFRHQPELKDSFNLLQRYHLEHLMTPRNFFYPRVALDFYQSMTMHRVRDPTVIHFSIDGRHGILGARHIAKALRIPYEPTRPEDYRVWAHPSQSDMVHILSRATSTRSYLLRKELPPSMFLLDALLHHNVFPLQYMVQRRGALLEALKGPQEEATESGCHSTTIPEVALSDIRAPRSPSWTRASRDSTTRGSSQAQQVEIHTDIKAPAPTVPSKGPMPKVASFAPPATPGTPPVVPATSEPHPSESSITISILEFRGLCHTLQTLTATQSVLAQQMAIVRAHQDQLIATQQTQHTAIFRQIQQHLGILSPPKHNMPGPSEPTDPSHNPPLVEQTVPPKETTTGQIETSIRALKLLQPSHRLHMILLPPSDHLSIFFTLVELVIPCFLCFI</sequence>
<dbReference type="EMBL" id="QGNW01000006">
    <property type="protein sequence ID" value="RVX20836.1"/>
    <property type="molecule type" value="Genomic_DNA"/>
</dbReference>
<dbReference type="PROSITE" id="PS50994">
    <property type="entry name" value="INTEGRASE"/>
    <property type="match status" value="1"/>
</dbReference>
<feature type="compositionally biased region" description="Polar residues" evidence="1">
    <location>
        <begin position="278"/>
        <end position="288"/>
    </location>
</feature>
<feature type="region of interest" description="Disordered" evidence="1">
    <location>
        <begin position="168"/>
        <end position="211"/>
    </location>
</feature>
<accession>A0A438KHZ3</accession>
<feature type="compositionally biased region" description="Low complexity" evidence="1">
    <location>
        <begin position="263"/>
        <end position="273"/>
    </location>
</feature>
<feature type="compositionally biased region" description="Basic residues" evidence="1">
    <location>
        <begin position="228"/>
        <end position="240"/>
    </location>
</feature>
<dbReference type="InterPro" id="IPR036397">
    <property type="entry name" value="RNaseH_sf"/>
</dbReference>
<evidence type="ECO:0000313" key="3">
    <source>
        <dbReference type="EMBL" id="RVX20836.1"/>
    </source>
</evidence>
<feature type="domain" description="Integrase catalytic" evidence="2">
    <location>
        <begin position="1"/>
        <end position="85"/>
    </location>
</feature>
<dbReference type="InterPro" id="IPR001584">
    <property type="entry name" value="Integrase_cat-core"/>
</dbReference>
<dbReference type="Proteomes" id="UP000288805">
    <property type="component" value="Unassembled WGS sequence"/>
</dbReference>
<gene>
    <name evidence="3" type="ORF">CK203_002375</name>
</gene>
<dbReference type="AlphaFoldDB" id="A0A438KHZ3"/>